<dbReference type="GO" id="GO:0007018">
    <property type="term" value="P:microtubule-based movement"/>
    <property type="evidence" value="ECO:0007669"/>
    <property type="project" value="TreeGrafter"/>
</dbReference>
<name>A0AA38MJW9_9CUCU</name>
<dbReference type="PANTHER" id="PTHR21255:SF7">
    <property type="entry name" value="DYNEIN LIGHT CHAIN TCTEX-TYPE PROTEIN 2B"/>
    <property type="match status" value="1"/>
</dbReference>
<comment type="similarity">
    <text evidence="1">Belongs to the dynein light chain Tctex-type family.</text>
</comment>
<dbReference type="GO" id="GO:0005868">
    <property type="term" value="C:cytoplasmic dynein complex"/>
    <property type="evidence" value="ECO:0007669"/>
    <property type="project" value="TreeGrafter"/>
</dbReference>
<dbReference type="Gene3D" id="3.30.1140.40">
    <property type="entry name" value="Tctex-1"/>
    <property type="match status" value="1"/>
</dbReference>
<dbReference type="GO" id="GO:0005737">
    <property type="term" value="C:cytoplasm"/>
    <property type="evidence" value="ECO:0007669"/>
    <property type="project" value="TreeGrafter"/>
</dbReference>
<dbReference type="AlphaFoldDB" id="A0AA38MJW9"/>
<evidence type="ECO:0000256" key="2">
    <source>
        <dbReference type="SAM" id="MobiDB-lite"/>
    </source>
</evidence>
<gene>
    <name evidence="3" type="ORF">Zmor_004816</name>
</gene>
<accession>A0AA38MJW9</accession>
<feature type="compositionally biased region" description="Polar residues" evidence="2">
    <location>
        <begin position="22"/>
        <end position="42"/>
    </location>
</feature>
<keyword evidence="4" id="KW-1185">Reference proteome</keyword>
<dbReference type="GO" id="GO:0045505">
    <property type="term" value="F:dynein intermediate chain binding"/>
    <property type="evidence" value="ECO:0007669"/>
    <property type="project" value="TreeGrafter"/>
</dbReference>
<evidence type="ECO:0008006" key="5">
    <source>
        <dbReference type="Google" id="ProtNLM"/>
    </source>
</evidence>
<organism evidence="3 4">
    <name type="scientific">Zophobas morio</name>
    <dbReference type="NCBI Taxonomy" id="2755281"/>
    <lineage>
        <taxon>Eukaryota</taxon>
        <taxon>Metazoa</taxon>
        <taxon>Ecdysozoa</taxon>
        <taxon>Arthropoda</taxon>
        <taxon>Hexapoda</taxon>
        <taxon>Insecta</taxon>
        <taxon>Pterygota</taxon>
        <taxon>Neoptera</taxon>
        <taxon>Endopterygota</taxon>
        <taxon>Coleoptera</taxon>
        <taxon>Polyphaga</taxon>
        <taxon>Cucujiformia</taxon>
        <taxon>Tenebrionidae</taxon>
        <taxon>Zophobas</taxon>
    </lineage>
</organism>
<dbReference type="CDD" id="cd21459">
    <property type="entry name" value="DLC-like_TCTEX1D2"/>
    <property type="match status" value="1"/>
</dbReference>
<evidence type="ECO:0000313" key="3">
    <source>
        <dbReference type="EMBL" id="KAJ3660365.1"/>
    </source>
</evidence>
<dbReference type="InterPro" id="IPR038586">
    <property type="entry name" value="Tctex-1-like_sf"/>
</dbReference>
<dbReference type="EMBL" id="JALNTZ010000002">
    <property type="protein sequence ID" value="KAJ3660365.1"/>
    <property type="molecule type" value="Genomic_DNA"/>
</dbReference>
<dbReference type="PANTHER" id="PTHR21255">
    <property type="entry name" value="T-COMPLEX-ASSOCIATED-TESTIS-EXPRESSED 1/ DYNEIN LIGHT CHAIN"/>
    <property type="match status" value="1"/>
</dbReference>
<dbReference type="Pfam" id="PF03645">
    <property type="entry name" value="Tctex-1"/>
    <property type="match status" value="1"/>
</dbReference>
<feature type="region of interest" description="Disordered" evidence="2">
    <location>
        <begin position="1"/>
        <end position="43"/>
    </location>
</feature>
<dbReference type="InterPro" id="IPR005334">
    <property type="entry name" value="Tctex-1-like"/>
</dbReference>
<dbReference type="Proteomes" id="UP001168821">
    <property type="component" value="Unassembled WGS sequence"/>
</dbReference>
<proteinExistence type="inferred from homology"/>
<reference evidence="3" key="1">
    <citation type="journal article" date="2023" name="G3 (Bethesda)">
        <title>Whole genome assemblies of Zophobas morio and Tenebrio molitor.</title>
        <authorList>
            <person name="Kaur S."/>
            <person name="Stinson S.A."/>
            <person name="diCenzo G.C."/>
        </authorList>
    </citation>
    <scope>NUCLEOTIDE SEQUENCE</scope>
    <source>
        <strain evidence="3">QUZm001</strain>
    </source>
</reference>
<protein>
    <recommendedName>
        <fullName evidence="5">Tctex1 domain-containing protein 2</fullName>
    </recommendedName>
</protein>
<evidence type="ECO:0000313" key="4">
    <source>
        <dbReference type="Proteomes" id="UP001168821"/>
    </source>
</evidence>
<comment type="caution">
    <text evidence="3">The sequence shown here is derived from an EMBL/GenBank/DDBJ whole genome shotgun (WGS) entry which is preliminary data.</text>
</comment>
<sequence length="173" mass="18834">MAEAQQEQDAKVETTDAVSVAASDQTRDSVGTGSEFTQSIQPSDAEAAASVETIPAIHSYQIKPVLADKFKGGTVKEIMRNALSEQLGGKTYQADKVKTWTVDLANDISAKLTGLKMKRYKHIVQVTLGEQKGAGVKSVVRCLWDAETDGYTSEIFSNDTIFCLVVVYAIYLY</sequence>
<evidence type="ECO:0000256" key="1">
    <source>
        <dbReference type="ARBA" id="ARBA00005361"/>
    </source>
</evidence>